<dbReference type="InterPro" id="IPR016169">
    <property type="entry name" value="FAD-bd_PCMH_sub2"/>
</dbReference>
<dbReference type="InterPro" id="IPR050416">
    <property type="entry name" value="FAD-linked_Oxidoreductase"/>
</dbReference>
<dbReference type="Gene3D" id="3.30.465.10">
    <property type="match status" value="1"/>
</dbReference>
<dbReference type="SUPFAM" id="SSF56176">
    <property type="entry name" value="FAD-binding/transporter-associated domain-like"/>
    <property type="match status" value="1"/>
</dbReference>
<feature type="chain" id="PRO_5047168752" description="FAD-binding PCMH-type domain-containing protein" evidence="6">
    <location>
        <begin position="16"/>
        <end position="449"/>
    </location>
</feature>
<evidence type="ECO:0000256" key="6">
    <source>
        <dbReference type="SAM" id="SignalP"/>
    </source>
</evidence>
<name>A0ABR3V3L7_HUMIN</name>
<dbReference type="Pfam" id="PF01565">
    <property type="entry name" value="FAD_binding_4"/>
    <property type="match status" value="1"/>
</dbReference>
<keyword evidence="6" id="KW-0732">Signal</keyword>
<keyword evidence="3" id="KW-0285">Flavoprotein</keyword>
<protein>
    <recommendedName>
        <fullName evidence="7">FAD-binding PCMH-type domain-containing protein</fullName>
    </recommendedName>
</protein>
<dbReference type="PANTHER" id="PTHR42973">
    <property type="entry name" value="BINDING OXIDOREDUCTASE, PUTATIVE (AFU_ORTHOLOGUE AFUA_1G17690)-RELATED"/>
    <property type="match status" value="1"/>
</dbReference>
<dbReference type="InterPro" id="IPR036318">
    <property type="entry name" value="FAD-bd_PCMH-like_sf"/>
</dbReference>
<keyword evidence="4" id="KW-0274">FAD</keyword>
<evidence type="ECO:0000259" key="7">
    <source>
        <dbReference type="PROSITE" id="PS51387"/>
    </source>
</evidence>
<dbReference type="PROSITE" id="PS51387">
    <property type="entry name" value="FAD_PCMH"/>
    <property type="match status" value="1"/>
</dbReference>
<comment type="similarity">
    <text evidence="2">Belongs to the oxygen-dependent FAD-linked oxidoreductase family.</text>
</comment>
<sequence length="449" mass="47981">MFSATLLLAVACVSALTHEDIARFPDADFGGAFETADTPDCKTFPGDPAWPSDKEWSQFNETLDGALLHPPPPASWPQGDTCPLTEDPVGICTRGGYPVYVVNATSVKHVQAAVNFARNRNIRLVIKFVLPSGAGSLSVWTHNLVGFQFLPSYTQPGGNYQGPAVCMGAGVQAAEALAYAERTNITLLAPNPGSGCLSVGTSGGFFMGGGHSPLTSKFGLGADQVLSIKLVTADGRYITADPQTNPDLFFALRGGGGGTYGIVTSVIVKAHPPVNVTFARFNLTLSSTTSTAPGPDVTVADAETFWRGVNEVLAFSIPTVDARGYLWALTIPLWSNQYQMQVNVQMPNRTPDKLVAFLQPLLDTLNEARIPVTIDTPMTTLYTSLTQGGQIDDWFFNTRLFPRRVFEDEGLFDDATTAIRAAVEARLAFLSLSMSPTLRQASTPPGAIP</sequence>
<organism evidence="8 9">
    <name type="scientific">Humicola insolens</name>
    <name type="common">Soft-rot fungus</name>
    <dbReference type="NCBI Taxonomy" id="85995"/>
    <lineage>
        <taxon>Eukaryota</taxon>
        <taxon>Fungi</taxon>
        <taxon>Dikarya</taxon>
        <taxon>Ascomycota</taxon>
        <taxon>Pezizomycotina</taxon>
        <taxon>Sordariomycetes</taxon>
        <taxon>Sordariomycetidae</taxon>
        <taxon>Sordariales</taxon>
        <taxon>Chaetomiaceae</taxon>
        <taxon>Mycothermus</taxon>
    </lineage>
</organism>
<evidence type="ECO:0000256" key="1">
    <source>
        <dbReference type="ARBA" id="ARBA00001974"/>
    </source>
</evidence>
<keyword evidence="9" id="KW-1185">Reference proteome</keyword>
<feature type="signal peptide" evidence="6">
    <location>
        <begin position="1"/>
        <end position="15"/>
    </location>
</feature>
<comment type="caution">
    <text evidence="8">The sequence shown here is derived from an EMBL/GenBank/DDBJ whole genome shotgun (WGS) entry which is preliminary data.</text>
</comment>
<dbReference type="InterPro" id="IPR006094">
    <property type="entry name" value="Oxid_FAD_bind_N"/>
</dbReference>
<dbReference type="EMBL" id="JAZGSY010000449">
    <property type="protein sequence ID" value="KAL1836192.1"/>
    <property type="molecule type" value="Genomic_DNA"/>
</dbReference>
<proteinExistence type="inferred from homology"/>
<accession>A0ABR3V3L7</accession>
<keyword evidence="5" id="KW-0560">Oxidoreductase</keyword>
<dbReference type="PANTHER" id="PTHR42973:SF39">
    <property type="entry name" value="FAD-BINDING PCMH-TYPE DOMAIN-CONTAINING PROTEIN"/>
    <property type="match status" value="1"/>
</dbReference>
<evidence type="ECO:0000313" key="9">
    <source>
        <dbReference type="Proteomes" id="UP001583172"/>
    </source>
</evidence>
<gene>
    <name evidence="8" type="ORF">VTJ49DRAFT_5459</name>
</gene>
<evidence type="ECO:0000313" key="8">
    <source>
        <dbReference type="EMBL" id="KAL1836192.1"/>
    </source>
</evidence>
<evidence type="ECO:0000256" key="4">
    <source>
        <dbReference type="ARBA" id="ARBA00022827"/>
    </source>
</evidence>
<reference evidence="8 9" key="1">
    <citation type="journal article" date="2024" name="Commun. Biol.">
        <title>Comparative genomic analysis of thermophilic fungi reveals convergent evolutionary adaptations and gene losses.</title>
        <authorList>
            <person name="Steindorff A.S."/>
            <person name="Aguilar-Pontes M.V."/>
            <person name="Robinson A.J."/>
            <person name="Andreopoulos B."/>
            <person name="LaButti K."/>
            <person name="Kuo A."/>
            <person name="Mondo S."/>
            <person name="Riley R."/>
            <person name="Otillar R."/>
            <person name="Haridas S."/>
            <person name="Lipzen A."/>
            <person name="Grimwood J."/>
            <person name="Schmutz J."/>
            <person name="Clum A."/>
            <person name="Reid I.D."/>
            <person name="Moisan M.C."/>
            <person name="Butler G."/>
            <person name="Nguyen T.T.M."/>
            <person name="Dewar K."/>
            <person name="Conant G."/>
            <person name="Drula E."/>
            <person name="Henrissat B."/>
            <person name="Hansel C."/>
            <person name="Singer S."/>
            <person name="Hutchinson M.I."/>
            <person name="de Vries R.P."/>
            <person name="Natvig D.O."/>
            <person name="Powell A.J."/>
            <person name="Tsang A."/>
            <person name="Grigoriev I.V."/>
        </authorList>
    </citation>
    <scope>NUCLEOTIDE SEQUENCE [LARGE SCALE GENOMIC DNA]</scope>
    <source>
        <strain evidence="8 9">CBS 620.91</strain>
    </source>
</reference>
<evidence type="ECO:0000256" key="2">
    <source>
        <dbReference type="ARBA" id="ARBA00005466"/>
    </source>
</evidence>
<feature type="domain" description="FAD-binding PCMH-type" evidence="7">
    <location>
        <begin position="94"/>
        <end position="273"/>
    </location>
</feature>
<comment type="cofactor">
    <cofactor evidence="1">
        <name>FAD</name>
        <dbReference type="ChEBI" id="CHEBI:57692"/>
    </cofactor>
</comment>
<evidence type="ECO:0000256" key="3">
    <source>
        <dbReference type="ARBA" id="ARBA00022630"/>
    </source>
</evidence>
<dbReference type="Proteomes" id="UP001583172">
    <property type="component" value="Unassembled WGS sequence"/>
</dbReference>
<evidence type="ECO:0000256" key="5">
    <source>
        <dbReference type="ARBA" id="ARBA00023002"/>
    </source>
</evidence>
<dbReference type="InterPro" id="IPR016166">
    <property type="entry name" value="FAD-bd_PCMH"/>
</dbReference>